<dbReference type="Gene3D" id="1.10.1040.10">
    <property type="entry name" value="N-(1-d-carboxylethyl)-l-norvaline Dehydrogenase, domain 2"/>
    <property type="match status" value="1"/>
</dbReference>
<comment type="catalytic activity">
    <reaction evidence="5">
        <text>D-mannitol + NAD(+) = D-fructose + NADH + H(+)</text>
        <dbReference type="Rhea" id="RHEA:12084"/>
        <dbReference type="ChEBI" id="CHEBI:15378"/>
        <dbReference type="ChEBI" id="CHEBI:16899"/>
        <dbReference type="ChEBI" id="CHEBI:37721"/>
        <dbReference type="ChEBI" id="CHEBI:57540"/>
        <dbReference type="ChEBI" id="CHEBI:57945"/>
        <dbReference type="EC" id="1.1.1.67"/>
    </reaction>
</comment>
<dbReference type="SUPFAM" id="SSF51735">
    <property type="entry name" value="NAD(P)-binding Rossmann-fold domains"/>
    <property type="match status" value="1"/>
</dbReference>
<dbReference type="InterPro" id="IPR050988">
    <property type="entry name" value="Mannitol_DH/Oxidoreductase"/>
</dbReference>
<dbReference type="GO" id="GO:0050086">
    <property type="term" value="F:mannitol 2-dehydrogenase activity"/>
    <property type="evidence" value="ECO:0007669"/>
    <property type="project" value="UniProtKB-EC"/>
</dbReference>
<dbReference type="Proteomes" id="UP001620645">
    <property type="component" value="Unassembled WGS sequence"/>
</dbReference>
<dbReference type="PROSITE" id="PS00974">
    <property type="entry name" value="MANNITOL_DHGENASE"/>
    <property type="match status" value="1"/>
</dbReference>
<evidence type="ECO:0000256" key="5">
    <source>
        <dbReference type="ARBA" id="ARBA00047733"/>
    </source>
</evidence>
<dbReference type="InterPro" id="IPR013118">
    <property type="entry name" value="Mannitol_DH_C"/>
</dbReference>
<dbReference type="InterPro" id="IPR013328">
    <property type="entry name" value="6PGD_dom2"/>
</dbReference>
<sequence length="318" mass="34356">MANTLKTTVKLSALNLGAIAAANPQIVVPNFARDALSAGIVHFGVGNFHRSHQIVASMIDFLPVANSAAILAQLAQPNIRIVSMTVTEGGYFINAATGQFDPTHSAIVEDAKDPTFIAALPTNAAGKFFFFVQILTKCLLQKKTNPRTVFGLIVTALGRRRANGTPPFTILSCDNVVKNGEMAHNACVGTARALGQTELADWISENVAFPNGMVDRITPMTGDIERVACQQNHGIEDAWPVFCESFKQWVLEDNFPAGRPALGKVGVQFVPDVTPYEIMKLRLLNGGHAAIAYPAALLDIKFAHNAMQNKLISAFFFY</sequence>
<organism evidence="8 9">
    <name type="scientific">Heterodera schachtii</name>
    <name type="common">Sugarbeet cyst nematode worm</name>
    <name type="synonym">Tylenchus schachtii</name>
    <dbReference type="NCBI Taxonomy" id="97005"/>
    <lineage>
        <taxon>Eukaryota</taxon>
        <taxon>Metazoa</taxon>
        <taxon>Ecdysozoa</taxon>
        <taxon>Nematoda</taxon>
        <taxon>Chromadorea</taxon>
        <taxon>Rhabditida</taxon>
        <taxon>Tylenchina</taxon>
        <taxon>Tylenchomorpha</taxon>
        <taxon>Tylenchoidea</taxon>
        <taxon>Heteroderidae</taxon>
        <taxon>Heteroderinae</taxon>
        <taxon>Heterodera</taxon>
    </lineage>
</organism>
<dbReference type="Pfam" id="PF01232">
    <property type="entry name" value="Mannitol_dh"/>
    <property type="match status" value="1"/>
</dbReference>
<evidence type="ECO:0000256" key="3">
    <source>
        <dbReference type="ARBA" id="ARBA00023027"/>
    </source>
</evidence>
<evidence type="ECO:0000313" key="8">
    <source>
        <dbReference type="EMBL" id="KAL3075992.1"/>
    </source>
</evidence>
<comment type="caution">
    <text evidence="8">The sequence shown here is derived from an EMBL/GenBank/DDBJ whole genome shotgun (WGS) entry which is preliminary data.</text>
</comment>
<feature type="domain" description="Mannitol dehydrogenase C-terminal" evidence="7">
    <location>
        <begin position="272"/>
        <end position="315"/>
    </location>
</feature>
<protein>
    <recommendedName>
        <fullName evidence="4">mannitol 2-dehydrogenase</fullName>
        <ecNumber evidence="4">1.1.1.67</ecNumber>
    </recommendedName>
</protein>
<dbReference type="EC" id="1.1.1.67" evidence="4"/>
<dbReference type="PANTHER" id="PTHR43362">
    <property type="entry name" value="MANNITOL DEHYDROGENASE DSF1-RELATED"/>
    <property type="match status" value="1"/>
</dbReference>
<dbReference type="InterPro" id="IPR008927">
    <property type="entry name" value="6-PGluconate_DH-like_C_sf"/>
</dbReference>
<keyword evidence="2" id="KW-0560">Oxidoreductase</keyword>
<dbReference type="PRINTS" id="PR00084">
    <property type="entry name" value="MTLDHDRGNASE"/>
</dbReference>
<evidence type="ECO:0000259" key="6">
    <source>
        <dbReference type="Pfam" id="PF01232"/>
    </source>
</evidence>
<name>A0ABD2IDC6_HETSC</name>
<dbReference type="AlphaFoldDB" id="A0ABD2IDC6"/>
<dbReference type="InterPro" id="IPR013131">
    <property type="entry name" value="Mannitol_DH_N"/>
</dbReference>
<proteinExistence type="inferred from homology"/>
<keyword evidence="3" id="KW-0520">NAD</keyword>
<dbReference type="PANTHER" id="PTHR43362:SF1">
    <property type="entry name" value="MANNITOL DEHYDROGENASE 2-RELATED"/>
    <property type="match status" value="1"/>
</dbReference>
<reference evidence="8 9" key="1">
    <citation type="submission" date="2024-10" db="EMBL/GenBank/DDBJ databases">
        <authorList>
            <person name="Kim D."/>
        </authorList>
    </citation>
    <scope>NUCLEOTIDE SEQUENCE [LARGE SCALE GENOMIC DNA]</scope>
    <source>
        <strain evidence="8">Taebaek</strain>
    </source>
</reference>
<evidence type="ECO:0000313" key="9">
    <source>
        <dbReference type="Proteomes" id="UP001620645"/>
    </source>
</evidence>
<evidence type="ECO:0000256" key="2">
    <source>
        <dbReference type="ARBA" id="ARBA00023002"/>
    </source>
</evidence>
<evidence type="ECO:0000256" key="1">
    <source>
        <dbReference type="ARBA" id="ARBA00006541"/>
    </source>
</evidence>
<dbReference type="Gene3D" id="3.40.50.720">
    <property type="entry name" value="NAD(P)-binding Rossmann-like Domain"/>
    <property type="match status" value="2"/>
</dbReference>
<comment type="similarity">
    <text evidence="1">Belongs to the mannitol dehydrogenase family.</text>
</comment>
<dbReference type="Pfam" id="PF08125">
    <property type="entry name" value="Mannitol_dh_C"/>
    <property type="match status" value="1"/>
</dbReference>
<dbReference type="InterPro" id="IPR023027">
    <property type="entry name" value="Mannitol_DH_CS"/>
</dbReference>
<accession>A0ABD2IDC6</accession>
<gene>
    <name evidence="8" type="ORF">niasHS_011353</name>
</gene>
<dbReference type="SUPFAM" id="SSF48179">
    <property type="entry name" value="6-phosphogluconate dehydrogenase C-terminal domain-like"/>
    <property type="match status" value="1"/>
</dbReference>
<keyword evidence="9" id="KW-1185">Reference proteome</keyword>
<dbReference type="InterPro" id="IPR000669">
    <property type="entry name" value="Mannitol_DH"/>
</dbReference>
<dbReference type="EMBL" id="JBICCN010000345">
    <property type="protein sequence ID" value="KAL3075992.1"/>
    <property type="molecule type" value="Genomic_DNA"/>
</dbReference>
<feature type="domain" description="Mannitol dehydrogenase N-terminal" evidence="6">
    <location>
        <begin position="55"/>
        <end position="262"/>
    </location>
</feature>
<evidence type="ECO:0000259" key="7">
    <source>
        <dbReference type="Pfam" id="PF08125"/>
    </source>
</evidence>
<evidence type="ECO:0000256" key="4">
    <source>
        <dbReference type="ARBA" id="ARBA00038970"/>
    </source>
</evidence>
<dbReference type="InterPro" id="IPR036291">
    <property type="entry name" value="NAD(P)-bd_dom_sf"/>
</dbReference>